<proteinExistence type="predicted"/>
<reference evidence="2 3" key="1">
    <citation type="submission" date="2017-07" db="EMBL/GenBank/DDBJ databases">
        <title>Draft sequence of Rhodococcus enclensis 23b-28.</title>
        <authorList>
            <person name="Besaury L."/>
            <person name="Sancelme M."/>
            <person name="Amato P."/>
            <person name="Lallement A."/>
            <person name="Delort A.-M."/>
        </authorList>
    </citation>
    <scope>NUCLEOTIDE SEQUENCE [LARGE SCALE GENOMIC DNA]</scope>
    <source>
        <strain evidence="2 3">23b-28</strain>
    </source>
</reference>
<feature type="region of interest" description="Disordered" evidence="1">
    <location>
        <begin position="1"/>
        <end position="36"/>
    </location>
</feature>
<comment type="caution">
    <text evidence="2">The sequence shown here is derived from an EMBL/GenBank/DDBJ whole genome shotgun (WGS) entry which is preliminary data.</text>
</comment>
<protein>
    <submittedName>
        <fullName evidence="2">Uncharacterized protein</fullName>
    </submittedName>
</protein>
<evidence type="ECO:0000313" key="3">
    <source>
        <dbReference type="Proteomes" id="UP000230886"/>
    </source>
</evidence>
<evidence type="ECO:0000313" key="2">
    <source>
        <dbReference type="EMBL" id="PCK24352.1"/>
    </source>
</evidence>
<dbReference type="AlphaFoldDB" id="A0A2A5J4R3"/>
<sequence length="84" mass="9554">MEDAQAAPRKREQNVVPPLQRSVRKNVDLSPDQNDRLGDWQRAAARDLGVARVTAQEILVVLVERLLADETLSNRVKRDVLARR</sequence>
<dbReference type="Proteomes" id="UP000230886">
    <property type="component" value="Unassembled WGS sequence"/>
</dbReference>
<accession>A0A2A5J4R3</accession>
<organism evidence="2 3">
    <name type="scientific">Rhodococcus qingshengii</name>
    <dbReference type="NCBI Taxonomy" id="334542"/>
    <lineage>
        <taxon>Bacteria</taxon>
        <taxon>Bacillati</taxon>
        <taxon>Actinomycetota</taxon>
        <taxon>Actinomycetes</taxon>
        <taxon>Mycobacteriales</taxon>
        <taxon>Nocardiaceae</taxon>
        <taxon>Rhodococcus</taxon>
        <taxon>Rhodococcus erythropolis group</taxon>
    </lineage>
</organism>
<dbReference type="EMBL" id="NOVD01000032">
    <property type="protein sequence ID" value="PCK24352.1"/>
    <property type="molecule type" value="Genomic_DNA"/>
</dbReference>
<evidence type="ECO:0000256" key="1">
    <source>
        <dbReference type="SAM" id="MobiDB-lite"/>
    </source>
</evidence>
<gene>
    <name evidence="2" type="ORF">CHR55_26340</name>
</gene>
<name>A0A2A5J4R3_RHOSG</name>